<evidence type="ECO:0000313" key="2">
    <source>
        <dbReference type="Proteomes" id="UP000219612"/>
    </source>
</evidence>
<proteinExistence type="predicted"/>
<reference evidence="1 2" key="1">
    <citation type="submission" date="2017-09" db="EMBL/GenBank/DDBJ databases">
        <authorList>
            <person name="Ehlers B."/>
            <person name="Leendertz F.H."/>
        </authorList>
    </citation>
    <scope>NUCLEOTIDE SEQUENCE [LARGE SCALE GENOMIC DNA]</scope>
    <source>
        <strain evidence="1 2">CGMCC 4.6857</strain>
    </source>
</reference>
<dbReference type="AlphaFoldDB" id="A0A285IQ57"/>
<organism evidence="1 2">
    <name type="scientific">Paractinoplanes atraurantiacus</name>
    <dbReference type="NCBI Taxonomy" id="1036182"/>
    <lineage>
        <taxon>Bacteria</taxon>
        <taxon>Bacillati</taxon>
        <taxon>Actinomycetota</taxon>
        <taxon>Actinomycetes</taxon>
        <taxon>Micromonosporales</taxon>
        <taxon>Micromonosporaceae</taxon>
        <taxon>Paractinoplanes</taxon>
    </lineage>
</organism>
<keyword evidence="2" id="KW-1185">Reference proteome</keyword>
<dbReference type="RefSeq" id="WP_097322295.1">
    <property type="nucleotide sequence ID" value="NZ_OBDY01000010.1"/>
</dbReference>
<evidence type="ECO:0000313" key="1">
    <source>
        <dbReference type="EMBL" id="SNY50094.1"/>
    </source>
</evidence>
<dbReference type="EMBL" id="OBDY01000010">
    <property type="protein sequence ID" value="SNY50094.1"/>
    <property type="molecule type" value="Genomic_DNA"/>
</dbReference>
<dbReference type="Proteomes" id="UP000219612">
    <property type="component" value="Unassembled WGS sequence"/>
</dbReference>
<name>A0A285IQ57_9ACTN</name>
<protein>
    <recommendedName>
        <fullName evidence="3">DUF218 domain-containing protein</fullName>
    </recommendedName>
</protein>
<dbReference type="OrthoDB" id="3401586at2"/>
<evidence type="ECO:0008006" key="3">
    <source>
        <dbReference type="Google" id="ProtNLM"/>
    </source>
</evidence>
<sequence length="200" mass="22206">MDRVIDTDDRLLELMASVIAILTVPAPRETDALAVPIGQGEEWRLSHAIQLWETSPHIRHLLIANGNPAERTYTDLTPAYLRSLGLRRLDGVQVQPEPAPNTGLQATWIATQASRLEIEHLGLVVTPYHLPRVFLTVLKALRTPVRLHPVPVPVPPGEKIPETGATSYDLVPGEMLRILDYAGQGWLATPAELREYLMAR</sequence>
<gene>
    <name evidence="1" type="ORF">SAMN05421748_110217</name>
</gene>
<accession>A0A285IQ57</accession>